<dbReference type="PROSITE" id="PS50103">
    <property type="entry name" value="ZF_C3H1"/>
    <property type="match status" value="1"/>
</dbReference>
<dbReference type="PROSITE" id="PS00518">
    <property type="entry name" value="ZF_RING_1"/>
    <property type="match status" value="1"/>
</dbReference>
<dbReference type="GO" id="GO:0061630">
    <property type="term" value="F:ubiquitin protein ligase activity"/>
    <property type="evidence" value="ECO:0007669"/>
    <property type="project" value="InterPro"/>
</dbReference>
<evidence type="ECO:0008006" key="10">
    <source>
        <dbReference type="Google" id="ProtNLM"/>
    </source>
</evidence>
<dbReference type="SMART" id="SM00184">
    <property type="entry name" value="RING"/>
    <property type="match status" value="1"/>
</dbReference>
<dbReference type="PANTHER" id="PTHR11224">
    <property type="entry name" value="MAKORIN-RELATED"/>
    <property type="match status" value="1"/>
</dbReference>
<accession>A0A433QE96</accession>
<dbReference type="PROSITE" id="PS50089">
    <property type="entry name" value="ZF_RING_2"/>
    <property type="match status" value="1"/>
</dbReference>
<keyword evidence="3 5" id="KW-0863">Zinc-finger</keyword>
<evidence type="ECO:0000256" key="4">
    <source>
        <dbReference type="ARBA" id="ARBA00022833"/>
    </source>
</evidence>
<dbReference type="AlphaFoldDB" id="A0A433QE96"/>
<dbReference type="InterPro" id="IPR017907">
    <property type="entry name" value="Znf_RING_CS"/>
</dbReference>
<keyword evidence="2 5" id="KW-0479">Metal-binding</keyword>
<dbReference type="PANTHER" id="PTHR11224:SF10">
    <property type="entry name" value="IP09428P-RELATED"/>
    <property type="match status" value="1"/>
</dbReference>
<dbReference type="GO" id="GO:0000209">
    <property type="term" value="P:protein polyubiquitination"/>
    <property type="evidence" value="ECO:0007669"/>
    <property type="project" value="InterPro"/>
</dbReference>
<dbReference type="Gene3D" id="3.30.40.10">
    <property type="entry name" value="Zinc/RING finger domain, C3HC4 (zinc finger)"/>
    <property type="match status" value="1"/>
</dbReference>
<dbReference type="GO" id="GO:0008270">
    <property type="term" value="F:zinc ion binding"/>
    <property type="evidence" value="ECO:0007669"/>
    <property type="project" value="UniProtKB-KW"/>
</dbReference>
<dbReference type="InterPro" id="IPR013083">
    <property type="entry name" value="Znf_RING/FYVE/PHD"/>
</dbReference>
<feature type="domain" description="C3H1-type" evidence="7">
    <location>
        <begin position="138"/>
        <end position="167"/>
    </location>
</feature>
<sequence length="210" mass="23575">MYIISFVPSVKPETAVPARASLPLVPQARATPVPLPRGASRCMEKMIQGGEGEAEEVECGICMEKVMQKRDAKFGLLNCEHAFCLQCIRQWRSNNTLDNQVIRSCPICRTVSHFITPSTVWITDRKEKQRVIAEYKKKLSSISCKHFNQGEGSCPFGTSCFYAHIFKDGTREEIRLRTVVGASETHILSTVRLSDFLEAQEAKRAGRPEP</sequence>
<dbReference type="CDD" id="cd16521">
    <property type="entry name" value="RING-HC_MKRN"/>
    <property type="match status" value="1"/>
</dbReference>
<proteinExistence type="predicted"/>
<evidence type="ECO:0000259" key="7">
    <source>
        <dbReference type="PROSITE" id="PS50103"/>
    </source>
</evidence>
<dbReference type="Proteomes" id="UP000274822">
    <property type="component" value="Unassembled WGS sequence"/>
</dbReference>
<reference evidence="8 9" key="1">
    <citation type="journal article" date="2018" name="New Phytol.">
        <title>Phylogenomics of Endogonaceae and evolution of mycorrhizas within Mucoromycota.</title>
        <authorList>
            <person name="Chang Y."/>
            <person name="Desiro A."/>
            <person name="Na H."/>
            <person name="Sandor L."/>
            <person name="Lipzen A."/>
            <person name="Clum A."/>
            <person name="Barry K."/>
            <person name="Grigoriev I.V."/>
            <person name="Martin F.M."/>
            <person name="Stajich J.E."/>
            <person name="Smith M.E."/>
            <person name="Bonito G."/>
            <person name="Spatafora J.W."/>
        </authorList>
    </citation>
    <scope>NUCLEOTIDE SEQUENCE [LARGE SCALE GENOMIC DNA]</scope>
    <source>
        <strain evidence="8 9">AD002</strain>
    </source>
</reference>
<dbReference type="Pfam" id="PF13639">
    <property type="entry name" value="zf-RING_2"/>
    <property type="match status" value="1"/>
</dbReference>
<protein>
    <recommendedName>
        <fullName evidence="10">RING-type E3 ubiquitin transferase</fullName>
    </recommendedName>
</protein>
<evidence type="ECO:0000256" key="5">
    <source>
        <dbReference type="PROSITE-ProRule" id="PRU00723"/>
    </source>
</evidence>
<comment type="caution">
    <text evidence="8">The sequence shown here is derived from an EMBL/GenBank/DDBJ whole genome shotgun (WGS) entry which is preliminary data.</text>
</comment>
<gene>
    <name evidence="8" type="ORF">BC938DRAFT_482342</name>
</gene>
<dbReference type="InterPro" id="IPR001841">
    <property type="entry name" value="Znf_RING"/>
</dbReference>
<organism evidence="8 9">
    <name type="scientific">Jimgerdemannia flammicorona</name>
    <dbReference type="NCBI Taxonomy" id="994334"/>
    <lineage>
        <taxon>Eukaryota</taxon>
        <taxon>Fungi</taxon>
        <taxon>Fungi incertae sedis</taxon>
        <taxon>Mucoromycota</taxon>
        <taxon>Mucoromycotina</taxon>
        <taxon>Endogonomycetes</taxon>
        <taxon>Endogonales</taxon>
        <taxon>Endogonaceae</taxon>
        <taxon>Jimgerdemannia</taxon>
    </lineage>
</organism>
<evidence type="ECO:0000256" key="3">
    <source>
        <dbReference type="ARBA" id="ARBA00022771"/>
    </source>
</evidence>
<feature type="domain" description="RING-type" evidence="6">
    <location>
        <begin position="59"/>
        <end position="109"/>
    </location>
</feature>
<dbReference type="InterPro" id="IPR045072">
    <property type="entry name" value="MKRN-like"/>
</dbReference>
<evidence type="ECO:0000256" key="1">
    <source>
        <dbReference type="ARBA" id="ARBA00022679"/>
    </source>
</evidence>
<feature type="zinc finger region" description="C3H1-type" evidence="5">
    <location>
        <begin position="138"/>
        <end position="167"/>
    </location>
</feature>
<keyword evidence="9" id="KW-1185">Reference proteome</keyword>
<dbReference type="EMBL" id="RBNJ01007233">
    <property type="protein sequence ID" value="RUS28087.1"/>
    <property type="molecule type" value="Genomic_DNA"/>
</dbReference>
<evidence type="ECO:0000256" key="2">
    <source>
        <dbReference type="ARBA" id="ARBA00022723"/>
    </source>
</evidence>
<dbReference type="SUPFAM" id="SSF57850">
    <property type="entry name" value="RING/U-box"/>
    <property type="match status" value="1"/>
</dbReference>
<evidence type="ECO:0000259" key="6">
    <source>
        <dbReference type="PROSITE" id="PS50089"/>
    </source>
</evidence>
<dbReference type="InterPro" id="IPR000571">
    <property type="entry name" value="Znf_CCCH"/>
</dbReference>
<keyword evidence="4 5" id="KW-0862">Zinc</keyword>
<evidence type="ECO:0000313" key="8">
    <source>
        <dbReference type="EMBL" id="RUS28087.1"/>
    </source>
</evidence>
<evidence type="ECO:0000313" key="9">
    <source>
        <dbReference type="Proteomes" id="UP000274822"/>
    </source>
</evidence>
<keyword evidence="1" id="KW-0808">Transferase</keyword>
<name>A0A433QE96_9FUNG</name>